<evidence type="ECO:0000256" key="2">
    <source>
        <dbReference type="ARBA" id="ARBA00022729"/>
    </source>
</evidence>
<dbReference type="Proteomes" id="UP000554144">
    <property type="component" value="Unassembled WGS sequence"/>
</dbReference>
<gene>
    <name evidence="5" type="ORF">H0A62_02275</name>
</gene>
<protein>
    <submittedName>
        <fullName evidence="5">ABC transporter substrate-binding protein</fullName>
    </submittedName>
</protein>
<name>A0A853GN39_9BURK</name>
<dbReference type="SUPFAM" id="SSF53822">
    <property type="entry name" value="Periplasmic binding protein-like I"/>
    <property type="match status" value="1"/>
</dbReference>
<keyword evidence="2 3" id="KW-0732">Signal</keyword>
<evidence type="ECO:0000313" key="5">
    <source>
        <dbReference type="EMBL" id="NYT84418.1"/>
    </source>
</evidence>
<comment type="similarity">
    <text evidence="1">Belongs to the leucine-binding protein family.</text>
</comment>
<dbReference type="Pfam" id="PF13458">
    <property type="entry name" value="Peripla_BP_6"/>
    <property type="match status" value="1"/>
</dbReference>
<accession>A0A853GN39</accession>
<feature type="chain" id="PRO_5032435198" evidence="3">
    <location>
        <begin position="25"/>
        <end position="405"/>
    </location>
</feature>
<feature type="domain" description="Leucine-binding protein" evidence="4">
    <location>
        <begin position="27"/>
        <end position="357"/>
    </location>
</feature>
<dbReference type="InterPro" id="IPR051010">
    <property type="entry name" value="BCAA_transport"/>
</dbReference>
<feature type="signal peptide" evidence="3">
    <location>
        <begin position="1"/>
        <end position="24"/>
    </location>
</feature>
<dbReference type="PANTHER" id="PTHR30483:SF6">
    <property type="entry name" value="PERIPLASMIC BINDING PROTEIN OF ABC TRANSPORTER FOR NATURAL AMINO ACIDS"/>
    <property type="match status" value="1"/>
</dbReference>
<evidence type="ECO:0000259" key="4">
    <source>
        <dbReference type="Pfam" id="PF13458"/>
    </source>
</evidence>
<dbReference type="CDD" id="cd06345">
    <property type="entry name" value="PBP1_ABC_ligand_binding-like"/>
    <property type="match status" value="1"/>
</dbReference>
<dbReference type="EMBL" id="JACCEV010000001">
    <property type="protein sequence ID" value="NYT84418.1"/>
    <property type="molecule type" value="Genomic_DNA"/>
</dbReference>
<keyword evidence="6" id="KW-1185">Reference proteome</keyword>
<comment type="caution">
    <text evidence="5">The sequence shown here is derived from an EMBL/GenBank/DDBJ whole genome shotgun (WGS) entry which is preliminary data.</text>
</comment>
<evidence type="ECO:0000256" key="1">
    <source>
        <dbReference type="ARBA" id="ARBA00010062"/>
    </source>
</evidence>
<dbReference type="InterPro" id="IPR028081">
    <property type="entry name" value="Leu-bd"/>
</dbReference>
<evidence type="ECO:0000256" key="3">
    <source>
        <dbReference type="SAM" id="SignalP"/>
    </source>
</evidence>
<dbReference type="PANTHER" id="PTHR30483">
    <property type="entry name" value="LEUCINE-SPECIFIC-BINDING PROTEIN"/>
    <property type="match status" value="1"/>
</dbReference>
<dbReference type="AlphaFoldDB" id="A0A853GN39"/>
<reference evidence="5 6" key="1">
    <citation type="submission" date="2020-07" db="EMBL/GenBank/DDBJ databases">
        <title>Taxonomic revisions and descriptions of new bacterial species based on genomic comparisons in the high-G+C-content subgroup of the family Alcaligenaceae.</title>
        <authorList>
            <person name="Szabo A."/>
            <person name="Felfoldi T."/>
        </authorList>
    </citation>
    <scope>NUCLEOTIDE SEQUENCE [LARGE SCALE GENOMIC DNA]</scope>
    <source>
        <strain evidence="5 6">DSM 25667</strain>
    </source>
</reference>
<proteinExistence type="inferred from homology"/>
<dbReference type="OrthoDB" id="9794826at2"/>
<organism evidence="5 6">
    <name type="scientific">Pollutimonas harenae</name>
    <dbReference type="NCBI Taxonomy" id="657015"/>
    <lineage>
        <taxon>Bacteria</taxon>
        <taxon>Pseudomonadati</taxon>
        <taxon>Pseudomonadota</taxon>
        <taxon>Betaproteobacteria</taxon>
        <taxon>Burkholderiales</taxon>
        <taxon>Alcaligenaceae</taxon>
        <taxon>Pollutimonas</taxon>
    </lineage>
</organism>
<sequence length="405" mass="44224">MRQLRFALAAAAVALSTGTATALAADPIVIGVSIAQSPPGSVVQGTQVKDGIEIVTKMINDDGGVLGRPLKIVYEDNQGIPEKGRAAAEKLISRDKVVAITGGHQSSVCLAEIEVAHRYKIPYINTNCWSDDIRIKGYPEVFNPGNYNTRVSSAMAETIAALKVKSVVAFAENTDYGIGQAKILGEFLKKMAPDTDYKYVALDRAGKDFTPAVLSLRASPPEMVVNIMLPPAAYILMNQLYEQGVAPTAQTWFYDGAGIADYPDFWQNVKEAGKYMLAFGLYHPQMPMPDMGLEVGKIFQEQSGNEPNRLIFQAADSVLLIARAIEQAKSTESADIIKALQTMEFEGVRGKFKFSQEPGYSYQQWVDIPYVTYQLTEVDQPLSKTTLIQASGQPLQVDKLVKPAE</sequence>
<dbReference type="Gene3D" id="3.40.50.2300">
    <property type="match status" value="2"/>
</dbReference>
<dbReference type="InterPro" id="IPR028082">
    <property type="entry name" value="Peripla_BP_I"/>
</dbReference>
<evidence type="ECO:0000313" key="6">
    <source>
        <dbReference type="Proteomes" id="UP000554144"/>
    </source>
</evidence>
<dbReference type="RefSeq" id="WP_130038412.1">
    <property type="nucleotide sequence ID" value="NZ_JACCEV010000001.1"/>
</dbReference>